<dbReference type="InterPro" id="IPR001567">
    <property type="entry name" value="Pept_M3A_M3B_dom"/>
</dbReference>
<protein>
    <submittedName>
        <fullName evidence="9">Metallopeptidase</fullName>
    </submittedName>
</protein>
<dbReference type="RefSeq" id="XP_014168518.1">
    <property type="nucleotide sequence ID" value="XM_014313043.1"/>
</dbReference>
<comment type="cofactor">
    <cofactor evidence="7">
        <name>Zn(2+)</name>
        <dbReference type="ChEBI" id="CHEBI:29105"/>
    </cofactor>
    <text evidence="7">Binds 1 zinc ion.</text>
</comment>
<dbReference type="GO" id="GO:0005758">
    <property type="term" value="C:mitochondrial intermembrane space"/>
    <property type="evidence" value="ECO:0007669"/>
    <property type="project" value="TreeGrafter"/>
</dbReference>
<keyword evidence="3 7" id="KW-0479">Metal-binding</keyword>
<evidence type="ECO:0000313" key="10">
    <source>
        <dbReference type="Proteomes" id="UP000007796"/>
    </source>
</evidence>
<organism evidence="10">
    <name type="scientific">Grosmannia clavigera (strain kw1407 / UAMH 11150)</name>
    <name type="common">Blue stain fungus</name>
    <name type="synonym">Graphiocladiella clavigera</name>
    <dbReference type="NCBI Taxonomy" id="655863"/>
    <lineage>
        <taxon>Eukaryota</taxon>
        <taxon>Fungi</taxon>
        <taxon>Dikarya</taxon>
        <taxon>Ascomycota</taxon>
        <taxon>Pezizomycotina</taxon>
        <taxon>Sordariomycetes</taxon>
        <taxon>Sordariomycetidae</taxon>
        <taxon>Ophiostomatales</taxon>
        <taxon>Ophiostomataceae</taxon>
        <taxon>Leptographium</taxon>
    </lineage>
</organism>
<evidence type="ECO:0000313" key="9">
    <source>
        <dbReference type="EMBL" id="EFW99035.1"/>
    </source>
</evidence>
<dbReference type="InterPro" id="IPR024077">
    <property type="entry name" value="Neurolysin/TOP_dom2"/>
</dbReference>
<dbReference type="OrthoDB" id="534666at2759"/>
<dbReference type="Gene3D" id="3.40.390.10">
    <property type="entry name" value="Collagenase (Catalytic Domain)"/>
    <property type="match status" value="1"/>
</dbReference>
<reference evidence="9 10" key="1">
    <citation type="journal article" date="2011" name="Proc. Natl. Acad. Sci. U.S.A.">
        <title>Genome and transcriptome analyses of the mountain pine beetle-fungal symbiont Grosmannia clavigera, a lodgepole pine pathogen.</title>
        <authorList>
            <person name="DiGuistini S."/>
            <person name="Wang Y."/>
            <person name="Liao N.Y."/>
            <person name="Taylor G."/>
            <person name="Tanguay P."/>
            <person name="Feau N."/>
            <person name="Henrissat B."/>
            <person name="Chan S.K."/>
            <person name="Hesse-Orce U."/>
            <person name="Alamouti S.M."/>
            <person name="Tsui C.K.M."/>
            <person name="Docking R.T."/>
            <person name="Levasseur A."/>
            <person name="Haridas S."/>
            <person name="Robertson G."/>
            <person name="Birol I."/>
            <person name="Holt R.A."/>
            <person name="Marra M.A."/>
            <person name="Hamelin R.C."/>
            <person name="Hirst M."/>
            <person name="Jones S.J.M."/>
            <person name="Bohlmann J."/>
            <person name="Breuil C."/>
        </authorList>
    </citation>
    <scope>NUCLEOTIDE SEQUENCE [LARGE SCALE GENOMIC DNA]</scope>
    <source>
        <strain evidence="10">kw1407 / UAMH 11150</strain>
    </source>
</reference>
<dbReference type="EMBL" id="GL630006">
    <property type="protein sequence ID" value="EFW99035.1"/>
    <property type="molecule type" value="Genomic_DNA"/>
</dbReference>
<dbReference type="InterPro" id="IPR024080">
    <property type="entry name" value="Neurolysin/TOP_N"/>
</dbReference>
<dbReference type="Proteomes" id="UP000007796">
    <property type="component" value="Unassembled WGS sequence"/>
</dbReference>
<dbReference type="InterPro" id="IPR045090">
    <property type="entry name" value="Pept_M3A_M3B"/>
</dbReference>
<evidence type="ECO:0000256" key="5">
    <source>
        <dbReference type="ARBA" id="ARBA00022833"/>
    </source>
</evidence>
<evidence type="ECO:0000256" key="4">
    <source>
        <dbReference type="ARBA" id="ARBA00022801"/>
    </source>
</evidence>
<gene>
    <name evidence="9" type="ORF">CMQ_4887</name>
</gene>
<keyword evidence="10" id="KW-1185">Reference proteome</keyword>
<dbReference type="PANTHER" id="PTHR11804:SF84">
    <property type="entry name" value="SACCHAROLYSIN"/>
    <property type="match status" value="1"/>
</dbReference>
<dbReference type="SUPFAM" id="SSF55486">
    <property type="entry name" value="Metalloproteases ('zincins'), catalytic domain"/>
    <property type="match status" value="1"/>
</dbReference>
<dbReference type="Gene3D" id="1.20.1050.40">
    <property type="entry name" value="Endopeptidase. Chain P, domain 1"/>
    <property type="match status" value="1"/>
</dbReference>
<dbReference type="GO" id="GO:0006508">
    <property type="term" value="P:proteolysis"/>
    <property type="evidence" value="ECO:0007669"/>
    <property type="project" value="UniProtKB-KW"/>
</dbReference>
<keyword evidence="5 7" id="KW-0862">Zinc</keyword>
<dbReference type="GeneID" id="25978147"/>
<dbReference type="InParanoid" id="F0XUI5"/>
<evidence type="ECO:0000259" key="8">
    <source>
        <dbReference type="Pfam" id="PF01432"/>
    </source>
</evidence>
<keyword evidence="6 7" id="KW-0482">Metalloprotease</keyword>
<accession>F0XUI5</accession>
<keyword evidence="4 7" id="KW-0378">Hydrolase</keyword>
<proteinExistence type="inferred from homology"/>
<dbReference type="CDD" id="cd06455">
    <property type="entry name" value="M3A_TOP"/>
    <property type="match status" value="1"/>
</dbReference>
<dbReference type="InterPro" id="IPR024079">
    <property type="entry name" value="MetalloPept_cat_dom_sf"/>
</dbReference>
<dbReference type="Pfam" id="PF01432">
    <property type="entry name" value="Peptidase_M3"/>
    <property type="match status" value="1"/>
</dbReference>
<dbReference type="GO" id="GO:0006518">
    <property type="term" value="P:peptide metabolic process"/>
    <property type="evidence" value="ECO:0007669"/>
    <property type="project" value="TreeGrafter"/>
</dbReference>
<dbReference type="GO" id="GO:0046872">
    <property type="term" value="F:metal ion binding"/>
    <property type="evidence" value="ECO:0007669"/>
    <property type="project" value="UniProtKB-UniRule"/>
</dbReference>
<dbReference type="Gene3D" id="1.10.1370.10">
    <property type="entry name" value="Neurolysin, domain 3"/>
    <property type="match status" value="1"/>
</dbReference>
<name>F0XUI5_GROCL</name>
<sequence>MNSDISRKYRRLPDDAFMTDAVEAADPGVRPTAVASAIIQRAEHAIAKTKAVEDAVVNTVSLDTASFNSLLPLIYAENKQRLEERVLGIYASVSSSPELREASLAAARLFSNASTASLMREDIFRLINHVFEHENESLDAESAHYLRRQHQKYLDHGLQIPTASERERLRELRHRIGELTRSCQKNFNSGDEGLWLDSGCLAGIPKRVLSNLQPGEDENRGKIWYPIKNSDVAILLQTAEDPELRKEVFLAAEKRYPENAELMTGLFLARDEMARLLGHTSYASMQLRDNVAKTPEGVEAFLSDLVQRLKPHAQIQLGQLLETKNAEQAASSNEPSPLLYWDLTYYRARVLDKTLGVNHSEIAQYFPFEAVLPRLLLTFERLLEVETRPVSSKGDNLVWHPDVSILAVWDTSRNNPEKEFLGYIYLDLHPRPLKRPRGGHWRLHPGNLRENGTRHCPSSAIVFNIAKPADGKPSLMSHAEVVSLFHELGHSFRNLTTKTRFAASHGGYDTDFIETPSKLLDNFFWSAGPLRDLGKHYSYLSPEYEALWEAENAGGQDGHRRPPETLPEATIDSLVSSRYQCNAIETMRQVALAMFALRVHNPATRSELEALDIASMYNALRDEYTMLSIGHEQPGHNQTAFSHVFGHWSASYYSYLHSTAVAADLFSSEEGFKGNPFNKVAGRRWRRTVLEPGGSRPQAGLLQEFLGREPTNATFVHSLVG</sequence>
<evidence type="ECO:0000256" key="7">
    <source>
        <dbReference type="RuleBase" id="RU003435"/>
    </source>
</evidence>
<comment type="similarity">
    <text evidence="1 7">Belongs to the peptidase M3 family.</text>
</comment>
<dbReference type="eggNOG" id="KOG2089">
    <property type="taxonomic scope" value="Eukaryota"/>
</dbReference>
<dbReference type="HOGENOM" id="CLU_001805_1_1_1"/>
<evidence type="ECO:0000256" key="6">
    <source>
        <dbReference type="ARBA" id="ARBA00023049"/>
    </source>
</evidence>
<evidence type="ECO:0000256" key="2">
    <source>
        <dbReference type="ARBA" id="ARBA00022670"/>
    </source>
</evidence>
<dbReference type="GO" id="GO:0004222">
    <property type="term" value="F:metalloendopeptidase activity"/>
    <property type="evidence" value="ECO:0007669"/>
    <property type="project" value="InterPro"/>
</dbReference>
<keyword evidence="2 7" id="KW-0645">Protease</keyword>
<dbReference type="PANTHER" id="PTHR11804">
    <property type="entry name" value="PROTEASE M3 THIMET OLIGOPEPTIDASE-RELATED"/>
    <property type="match status" value="1"/>
</dbReference>
<evidence type="ECO:0000256" key="1">
    <source>
        <dbReference type="ARBA" id="ARBA00006040"/>
    </source>
</evidence>
<dbReference type="AlphaFoldDB" id="F0XUI5"/>
<evidence type="ECO:0000256" key="3">
    <source>
        <dbReference type="ARBA" id="ARBA00022723"/>
    </source>
</evidence>
<feature type="domain" description="Peptidase M3A/M3B catalytic" evidence="8">
    <location>
        <begin position="236"/>
        <end position="718"/>
    </location>
</feature>